<dbReference type="EMBL" id="BMAV01006438">
    <property type="protein sequence ID" value="GFY48409.1"/>
    <property type="molecule type" value="Genomic_DNA"/>
</dbReference>
<dbReference type="GO" id="GO:0000729">
    <property type="term" value="P:DNA double-strand break processing"/>
    <property type="evidence" value="ECO:0007669"/>
    <property type="project" value="TreeGrafter"/>
</dbReference>
<dbReference type="OrthoDB" id="6433552at2759"/>
<dbReference type="GO" id="GO:0015074">
    <property type="term" value="P:DNA integration"/>
    <property type="evidence" value="ECO:0007669"/>
    <property type="project" value="TreeGrafter"/>
</dbReference>
<reference evidence="2" key="1">
    <citation type="submission" date="2020-08" db="EMBL/GenBank/DDBJ databases">
        <title>Multicomponent nature underlies the extraordinary mechanical properties of spider dragline silk.</title>
        <authorList>
            <person name="Kono N."/>
            <person name="Nakamura H."/>
            <person name="Mori M."/>
            <person name="Yoshida Y."/>
            <person name="Ohtoshi R."/>
            <person name="Malay A.D."/>
            <person name="Moran D.A.P."/>
            <person name="Tomita M."/>
            <person name="Numata K."/>
            <person name="Arakawa K."/>
        </authorList>
    </citation>
    <scope>NUCLEOTIDE SEQUENCE</scope>
</reference>
<dbReference type="InterPro" id="IPR041426">
    <property type="entry name" value="Mos1_HTH"/>
</dbReference>
<proteinExistence type="predicted"/>
<dbReference type="Proteomes" id="UP000886998">
    <property type="component" value="Unassembled WGS sequence"/>
</dbReference>
<evidence type="ECO:0000259" key="1">
    <source>
        <dbReference type="Pfam" id="PF17906"/>
    </source>
</evidence>
<feature type="domain" description="Mos1 transposase HTH" evidence="1">
    <location>
        <begin position="6"/>
        <end position="56"/>
    </location>
</feature>
<dbReference type="InterPro" id="IPR052709">
    <property type="entry name" value="Transposase-MT_Hybrid"/>
</dbReference>
<dbReference type="Gene3D" id="1.10.10.1450">
    <property type="match status" value="1"/>
</dbReference>
<accession>A0A8X7C0F9</accession>
<gene>
    <name evidence="2" type="ORF">TNIN_90491</name>
</gene>
<dbReference type="SUPFAM" id="SSF46785">
    <property type="entry name" value="Winged helix' DNA-binding domain"/>
    <property type="match status" value="1"/>
</dbReference>
<dbReference type="Pfam" id="PF17906">
    <property type="entry name" value="HTH_48"/>
    <property type="match status" value="1"/>
</dbReference>
<dbReference type="GO" id="GO:0044547">
    <property type="term" value="F:DNA topoisomerase binding"/>
    <property type="evidence" value="ECO:0007669"/>
    <property type="project" value="TreeGrafter"/>
</dbReference>
<dbReference type="GO" id="GO:0000793">
    <property type="term" value="C:condensed chromosome"/>
    <property type="evidence" value="ECO:0007669"/>
    <property type="project" value="TreeGrafter"/>
</dbReference>
<dbReference type="GO" id="GO:0042800">
    <property type="term" value="F:histone H3K4 methyltransferase activity"/>
    <property type="evidence" value="ECO:0007669"/>
    <property type="project" value="TreeGrafter"/>
</dbReference>
<dbReference type="GO" id="GO:0003690">
    <property type="term" value="F:double-stranded DNA binding"/>
    <property type="evidence" value="ECO:0007669"/>
    <property type="project" value="TreeGrafter"/>
</dbReference>
<keyword evidence="3" id="KW-1185">Reference proteome</keyword>
<sequence length="151" mass="17689">MHVDNPTHICHLMLYHFEKVWKVAHSHFTIATNFFDEGTINKCRCMEWFANFKSGDTLAWKISIEEDDQLLLVVVEGDERLTTSMLAANFNVDHSTIVRHLKNLRKVWKLAGCFPHELRVTTVERVQIFTDLLQINERSPFRRILSFGDES</sequence>
<dbReference type="PANTHER" id="PTHR46060">
    <property type="entry name" value="MARINER MOS1 TRANSPOSASE-LIKE PROTEIN"/>
    <property type="match status" value="1"/>
</dbReference>
<dbReference type="GO" id="GO:0000014">
    <property type="term" value="F:single-stranded DNA endodeoxyribonuclease activity"/>
    <property type="evidence" value="ECO:0007669"/>
    <property type="project" value="TreeGrafter"/>
</dbReference>
<dbReference type="GO" id="GO:0005634">
    <property type="term" value="C:nucleus"/>
    <property type="evidence" value="ECO:0007669"/>
    <property type="project" value="TreeGrafter"/>
</dbReference>
<organism evidence="2 3">
    <name type="scientific">Trichonephila inaurata madagascariensis</name>
    <dbReference type="NCBI Taxonomy" id="2747483"/>
    <lineage>
        <taxon>Eukaryota</taxon>
        <taxon>Metazoa</taxon>
        <taxon>Ecdysozoa</taxon>
        <taxon>Arthropoda</taxon>
        <taxon>Chelicerata</taxon>
        <taxon>Arachnida</taxon>
        <taxon>Araneae</taxon>
        <taxon>Araneomorphae</taxon>
        <taxon>Entelegynae</taxon>
        <taxon>Araneoidea</taxon>
        <taxon>Nephilidae</taxon>
        <taxon>Trichonephila</taxon>
        <taxon>Trichonephila inaurata</taxon>
    </lineage>
</organism>
<dbReference type="GO" id="GO:0031297">
    <property type="term" value="P:replication fork processing"/>
    <property type="evidence" value="ECO:0007669"/>
    <property type="project" value="TreeGrafter"/>
</dbReference>
<dbReference type="GO" id="GO:0044774">
    <property type="term" value="P:mitotic DNA integrity checkpoint signaling"/>
    <property type="evidence" value="ECO:0007669"/>
    <property type="project" value="TreeGrafter"/>
</dbReference>
<comment type="caution">
    <text evidence="2">The sequence shown here is derived from an EMBL/GenBank/DDBJ whole genome shotgun (WGS) entry which is preliminary data.</text>
</comment>
<dbReference type="GO" id="GO:0003697">
    <property type="term" value="F:single-stranded DNA binding"/>
    <property type="evidence" value="ECO:0007669"/>
    <property type="project" value="TreeGrafter"/>
</dbReference>
<protein>
    <submittedName>
        <fullName evidence="2">HTH_48 domain-containing protein</fullName>
    </submittedName>
</protein>
<dbReference type="GO" id="GO:0006303">
    <property type="term" value="P:double-strand break repair via nonhomologous end joining"/>
    <property type="evidence" value="ECO:0007669"/>
    <property type="project" value="TreeGrafter"/>
</dbReference>
<dbReference type="GO" id="GO:0035861">
    <property type="term" value="C:site of double-strand break"/>
    <property type="evidence" value="ECO:0007669"/>
    <property type="project" value="TreeGrafter"/>
</dbReference>
<dbReference type="AlphaFoldDB" id="A0A8X7C0F9"/>
<dbReference type="PANTHER" id="PTHR46060:SF2">
    <property type="entry name" value="HISTONE-LYSINE N-METHYLTRANSFERASE SETMAR"/>
    <property type="match status" value="1"/>
</dbReference>
<evidence type="ECO:0000313" key="2">
    <source>
        <dbReference type="EMBL" id="GFY48409.1"/>
    </source>
</evidence>
<dbReference type="InterPro" id="IPR036390">
    <property type="entry name" value="WH_DNA-bd_sf"/>
</dbReference>
<name>A0A8X7C0F9_9ARAC</name>
<dbReference type="GO" id="GO:0046975">
    <property type="term" value="F:histone H3K36 methyltransferase activity"/>
    <property type="evidence" value="ECO:0007669"/>
    <property type="project" value="TreeGrafter"/>
</dbReference>
<evidence type="ECO:0000313" key="3">
    <source>
        <dbReference type="Proteomes" id="UP000886998"/>
    </source>
</evidence>